<keyword evidence="2" id="KW-1185">Reference proteome</keyword>
<dbReference type="EMBL" id="JANPWB010000002">
    <property type="protein sequence ID" value="KAJ1207950.1"/>
    <property type="molecule type" value="Genomic_DNA"/>
</dbReference>
<gene>
    <name evidence="1" type="ORF">NDU88_003340</name>
</gene>
<dbReference type="Proteomes" id="UP001066276">
    <property type="component" value="Chromosome 1_2"/>
</dbReference>
<proteinExistence type="predicted"/>
<protein>
    <recommendedName>
        <fullName evidence="3">Reverse transcriptase</fullName>
    </recommendedName>
</protein>
<dbReference type="AlphaFoldDB" id="A0AAV7W1V0"/>
<organism evidence="1 2">
    <name type="scientific">Pleurodeles waltl</name>
    <name type="common">Iberian ribbed newt</name>
    <dbReference type="NCBI Taxonomy" id="8319"/>
    <lineage>
        <taxon>Eukaryota</taxon>
        <taxon>Metazoa</taxon>
        <taxon>Chordata</taxon>
        <taxon>Craniata</taxon>
        <taxon>Vertebrata</taxon>
        <taxon>Euteleostomi</taxon>
        <taxon>Amphibia</taxon>
        <taxon>Batrachia</taxon>
        <taxon>Caudata</taxon>
        <taxon>Salamandroidea</taxon>
        <taxon>Salamandridae</taxon>
        <taxon>Pleurodelinae</taxon>
        <taxon>Pleurodeles</taxon>
    </lineage>
</organism>
<sequence>MIWAHAKRDRTGDLLVWLTNPAKRGSMIIELVAGDGRRLRMHEDINKEFHDFYAELYSRVVVPSMGPLAEIPCPLWLPTLTQADAEALGELFTPQKVRTKIKAMFQNKTPGMDGLPIQFYAAYMEIMTPK</sequence>
<evidence type="ECO:0000313" key="1">
    <source>
        <dbReference type="EMBL" id="KAJ1207950.1"/>
    </source>
</evidence>
<accession>A0AAV7W1V0</accession>
<name>A0AAV7W1V0_PLEWA</name>
<reference evidence="1" key="1">
    <citation type="journal article" date="2022" name="bioRxiv">
        <title>Sequencing and chromosome-scale assembly of the giantPleurodeles waltlgenome.</title>
        <authorList>
            <person name="Brown T."/>
            <person name="Elewa A."/>
            <person name="Iarovenko S."/>
            <person name="Subramanian E."/>
            <person name="Araus A.J."/>
            <person name="Petzold A."/>
            <person name="Susuki M."/>
            <person name="Suzuki K.-i.T."/>
            <person name="Hayashi T."/>
            <person name="Toyoda A."/>
            <person name="Oliveira C."/>
            <person name="Osipova E."/>
            <person name="Leigh N.D."/>
            <person name="Simon A."/>
            <person name="Yun M.H."/>
        </authorList>
    </citation>
    <scope>NUCLEOTIDE SEQUENCE</scope>
    <source>
        <strain evidence="1">20211129_DDA</strain>
        <tissue evidence="1">Liver</tissue>
    </source>
</reference>
<evidence type="ECO:0000313" key="2">
    <source>
        <dbReference type="Proteomes" id="UP001066276"/>
    </source>
</evidence>
<evidence type="ECO:0008006" key="3">
    <source>
        <dbReference type="Google" id="ProtNLM"/>
    </source>
</evidence>
<comment type="caution">
    <text evidence="1">The sequence shown here is derived from an EMBL/GenBank/DDBJ whole genome shotgun (WGS) entry which is preliminary data.</text>
</comment>